<dbReference type="SMART" id="SM00672">
    <property type="entry name" value="CAP10"/>
    <property type="match status" value="1"/>
</dbReference>
<name>A0AAD3E5C5_9CHLO</name>
<dbReference type="AlphaFoldDB" id="A0AAD3E5C5"/>
<evidence type="ECO:0000313" key="2">
    <source>
        <dbReference type="EMBL" id="GFR51766.1"/>
    </source>
</evidence>
<proteinExistence type="predicted"/>
<protein>
    <recommendedName>
        <fullName evidence="1">Glycosyl transferase CAP10 domain-containing protein</fullName>
    </recommendedName>
</protein>
<dbReference type="InterPro" id="IPR006598">
    <property type="entry name" value="CAP10"/>
</dbReference>
<evidence type="ECO:0000313" key="3">
    <source>
        <dbReference type="Proteomes" id="UP001054857"/>
    </source>
</evidence>
<dbReference type="Pfam" id="PF05686">
    <property type="entry name" value="Glyco_transf_90"/>
    <property type="match status" value="1"/>
</dbReference>
<dbReference type="PANTHER" id="PTHR12203">
    <property type="entry name" value="KDEL LYS-ASP-GLU-LEU CONTAINING - RELATED"/>
    <property type="match status" value="1"/>
</dbReference>
<feature type="domain" description="Glycosyl transferase CAP10" evidence="1">
    <location>
        <begin position="8"/>
        <end position="184"/>
    </location>
</feature>
<organism evidence="2 3">
    <name type="scientific">Astrephomene gubernaculifera</name>
    <dbReference type="NCBI Taxonomy" id="47775"/>
    <lineage>
        <taxon>Eukaryota</taxon>
        <taxon>Viridiplantae</taxon>
        <taxon>Chlorophyta</taxon>
        <taxon>core chlorophytes</taxon>
        <taxon>Chlorophyceae</taxon>
        <taxon>CS clade</taxon>
        <taxon>Chlamydomonadales</taxon>
        <taxon>Astrephomenaceae</taxon>
        <taxon>Astrephomene</taxon>
    </lineage>
</organism>
<dbReference type="PANTHER" id="PTHR12203:SF107">
    <property type="entry name" value="GLYCOSYL TRANSFERASE CAP10 DOMAIN-CONTAINING PROTEIN"/>
    <property type="match status" value="1"/>
</dbReference>
<keyword evidence="3" id="KW-1185">Reference proteome</keyword>
<reference evidence="2 3" key="1">
    <citation type="journal article" date="2021" name="Sci. Rep.">
        <title>Genome sequencing of the multicellular alga Astrephomene provides insights into convergent evolution of germ-soma differentiation.</title>
        <authorList>
            <person name="Yamashita S."/>
            <person name="Yamamoto K."/>
            <person name="Matsuzaki R."/>
            <person name="Suzuki S."/>
            <person name="Yamaguchi H."/>
            <person name="Hirooka S."/>
            <person name="Minakuchi Y."/>
            <person name="Miyagishima S."/>
            <person name="Kawachi M."/>
            <person name="Toyoda A."/>
            <person name="Nozaki H."/>
        </authorList>
    </citation>
    <scope>NUCLEOTIDE SEQUENCE [LARGE SCALE GENOMIC DNA]</scope>
    <source>
        <strain evidence="2 3">NIES-4017</strain>
    </source>
</reference>
<sequence length="185" mass="20934">MTRLGRQNFPDVEFGINAGDHPRGGASFNYCSPKSGVPLWLWPDYMFFAWPEIAAPTWAQQLRRAAELDVTLPFSQRNNKVFWRGGGGPLVREKLVSRFANRTDIAGVAKIPPFGALRTELMNNPDYNISNIITRLEDFCRYKYIIHTEGNTWSVRLKSHLICGGVVISHPLQWAAVDTEILEEG</sequence>
<dbReference type="InterPro" id="IPR051091">
    <property type="entry name" value="O-Glucosyltr/Glycosyltrsf_90"/>
</dbReference>
<dbReference type="EMBL" id="BMAR01000054">
    <property type="protein sequence ID" value="GFR51766.1"/>
    <property type="molecule type" value="Genomic_DNA"/>
</dbReference>
<accession>A0AAD3E5C5</accession>
<gene>
    <name evidence="2" type="ORF">Agub_g14222</name>
</gene>
<comment type="caution">
    <text evidence="2">The sequence shown here is derived from an EMBL/GenBank/DDBJ whole genome shotgun (WGS) entry which is preliminary data.</text>
</comment>
<feature type="non-terminal residue" evidence="2">
    <location>
        <position position="1"/>
    </location>
</feature>
<evidence type="ECO:0000259" key="1">
    <source>
        <dbReference type="SMART" id="SM00672"/>
    </source>
</evidence>
<dbReference type="Proteomes" id="UP001054857">
    <property type="component" value="Unassembled WGS sequence"/>
</dbReference>